<evidence type="ECO:0000256" key="1">
    <source>
        <dbReference type="SAM" id="MobiDB-lite"/>
    </source>
</evidence>
<keyword evidence="3" id="KW-1185">Reference proteome</keyword>
<accession>A0ABN9W0B4</accession>
<dbReference type="Proteomes" id="UP001189429">
    <property type="component" value="Unassembled WGS sequence"/>
</dbReference>
<reference evidence="2" key="1">
    <citation type="submission" date="2023-10" db="EMBL/GenBank/DDBJ databases">
        <authorList>
            <person name="Chen Y."/>
            <person name="Shah S."/>
            <person name="Dougan E. K."/>
            <person name="Thang M."/>
            <person name="Chan C."/>
        </authorList>
    </citation>
    <scope>NUCLEOTIDE SEQUENCE [LARGE SCALE GENOMIC DNA]</scope>
</reference>
<name>A0ABN9W0B4_9DINO</name>
<organism evidence="2 3">
    <name type="scientific">Prorocentrum cordatum</name>
    <dbReference type="NCBI Taxonomy" id="2364126"/>
    <lineage>
        <taxon>Eukaryota</taxon>
        <taxon>Sar</taxon>
        <taxon>Alveolata</taxon>
        <taxon>Dinophyceae</taxon>
        <taxon>Prorocentrales</taxon>
        <taxon>Prorocentraceae</taxon>
        <taxon>Prorocentrum</taxon>
    </lineage>
</organism>
<evidence type="ECO:0000313" key="2">
    <source>
        <dbReference type="EMBL" id="CAK0879390.1"/>
    </source>
</evidence>
<feature type="compositionally biased region" description="Low complexity" evidence="1">
    <location>
        <begin position="141"/>
        <end position="155"/>
    </location>
</feature>
<proteinExistence type="predicted"/>
<comment type="caution">
    <text evidence="2">The sequence shown here is derived from an EMBL/GenBank/DDBJ whole genome shotgun (WGS) entry which is preliminary data.</text>
</comment>
<gene>
    <name evidence="2" type="ORF">PCOR1329_LOCUS62832</name>
</gene>
<dbReference type="EMBL" id="CAUYUJ010017949">
    <property type="protein sequence ID" value="CAK0879390.1"/>
    <property type="molecule type" value="Genomic_DNA"/>
</dbReference>
<feature type="compositionally biased region" description="Acidic residues" evidence="1">
    <location>
        <begin position="156"/>
        <end position="167"/>
    </location>
</feature>
<sequence>MPTRVVLCGVPALEKATSGHVEACEWRIPQQGAAAVHALGLKRRLLVSKEFMAELLRRRETQLDDVRRAAASGQVRGLEALVREPGQDGLRPGSLIVAFEGDGRVGGSLAVAAELSDDALEMCVGSTSDAAALLEELEGQPQLEELLRAPAAAAEPEGDADLPAEDGAEPHAASPHEPDA</sequence>
<protein>
    <submittedName>
        <fullName evidence="2">Uncharacterized protein</fullName>
    </submittedName>
</protein>
<feature type="region of interest" description="Disordered" evidence="1">
    <location>
        <begin position="141"/>
        <end position="180"/>
    </location>
</feature>
<evidence type="ECO:0000313" key="3">
    <source>
        <dbReference type="Proteomes" id="UP001189429"/>
    </source>
</evidence>